<dbReference type="EMBL" id="CP131913">
    <property type="protein sequence ID" value="WLI73388.1"/>
    <property type="molecule type" value="Genomic_DNA"/>
</dbReference>
<gene>
    <name evidence="2" type="ORF">B6N23_00050</name>
</gene>
<reference evidence="2 3" key="1">
    <citation type="submission" date="2023-08" db="EMBL/GenBank/DDBJ databases">
        <title>Transcriptome Analysis of Halomonas alkalicola CICC 11012s to Identify the Genes Involved in Alkaline Tolerances.</title>
        <authorList>
            <person name="Zhai L."/>
        </authorList>
    </citation>
    <scope>NUCLEOTIDE SEQUENCE [LARGE SCALE GENOMIC DNA]</scope>
    <source>
        <strain evidence="2 3">CICC 11012s</strain>
    </source>
</reference>
<name>A0ABY9H4R6_9GAMM</name>
<keyword evidence="2" id="KW-0255">Endonuclease</keyword>
<organism evidence="2 3">
    <name type="scientific">Halomonas alkalicola</name>
    <dbReference type="NCBI Taxonomy" id="1930622"/>
    <lineage>
        <taxon>Bacteria</taxon>
        <taxon>Pseudomonadati</taxon>
        <taxon>Pseudomonadota</taxon>
        <taxon>Gammaproteobacteria</taxon>
        <taxon>Oceanospirillales</taxon>
        <taxon>Halomonadaceae</taxon>
        <taxon>Halomonas</taxon>
    </lineage>
</organism>
<dbReference type="RefSeq" id="WP_305501002.1">
    <property type="nucleotide sequence ID" value="NZ_CP131913.1"/>
</dbReference>
<dbReference type="InterPro" id="IPR013467">
    <property type="entry name" value="HNH78-like"/>
</dbReference>
<protein>
    <submittedName>
        <fullName evidence="2">Retron system putative HNH endonuclease</fullName>
    </submittedName>
</protein>
<accession>A0ABY9H4R6</accession>
<evidence type="ECO:0000256" key="1">
    <source>
        <dbReference type="SAM" id="MobiDB-lite"/>
    </source>
</evidence>
<feature type="region of interest" description="Disordered" evidence="1">
    <location>
        <begin position="1"/>
        <end position="22"/>
    </location>
</feature>
<evidence type="ECO:0000313" key="3">
    <source>
        <dbReference type="Proteomes" id="UP001235344"/>
    </source>
</evidence>
<dbReference type="GO" id="GO:0004519">
    <property type="term" value="F:endonuclease activity"/>
    <property type="evidence" value="ECO:0007669"/>
    <property type="project" value="UniProtKB-KW"/>
</dbReference>
<dbReference type="Proteomes" id="UP001235344">
    <property type="component" value="Chromosome"/>
</dbReference>
<evidence type="ECO:0000313" key="2">
    <source>
        <dbReference type="EMBL" id="WLI73388.1"/>
    </source>
</evidence>
<proteinExistence type="predicted"/>
<dbReference type="NCBIfam" id="TIGR02646">
    <property type="entry name" value="retron system putative HNH endonuclease"/>
    <property type="match status" value="1"/>
</dbReference>
<keyword evidence="2" id="KW-0540">Nuclease</keyword>
<sequence length="236" mass="25899">MRHIHKGLNSPRPLAKAHAAPPVDAAGASSRWQAFSGKAQVQEALLDEQYQLCGYSELKAARHGVGVHIEHIEPKSRAPQRTFEHGNLIASALHADDLGKLAPADRFGGHAKGEGYDPARFISPLDPDCSRYFAYDSDGIVGPAEGLSEHDSDKAEYNHGLLNLNAPILVNKRRTQWEELDELIEQHAERGWCLESLTHIELVPTLGALSSFFSMKRQLLGPLAEQVLQQHAPALS</sequence>
<keyword evidence="2" id="KW-0378">Hydrolase</keyword>
<keyword evidence="3" id="KW-1185">Reference proteome</keyword>